<dbReference type="EMBL" id="LSSK01000998">
    <property type="protein sequence ID" value="OMH81053.1"/>
    <property type="molecule type" value="Genomic_DNA"/>
</dbReference>
<organism evidence="15 16">
    <name type="scientific">Zancudomyces culisetae</name>
    <name type="common">Gut fungus</name>
    <name type="synonym">Smittium culisetae</name>
    <dbReference type="NCBI Taxonomy" id="1213189"/>
    <lineage>
        <taxon>Eukaryota</taxon>
        <taxon>Fungi</taxon>
        <taxon>Fungi incertae sedis</taxon>
        <taxon>Zoopagomycota</taxon>
        <taxon>Kickxellomycotina</taxon>
        <taxon>Harpellomycetes</taxon>
        <taxon>Harpellales</taxon>
        <taxon>Legeriomycetaceae</taxon>
        <taxon>Zancudomyces</taxon>
    </lineage>
</organism>
<dbReference type="PROSITE" id="PS00039">
    <property type="entry name" value="DEAD_ATP_HELICASE"/>
    <property type="match status" value="1"/>
</dbReference>
<evidence type="ECO:0000256" key="1">
    <source>
        <dbReference type="ARBA" id="ARBA00004604"/>
    </source>
</evidence>
<keyword evidence="4 10" id="KW-0547">Nucleotide-binding</keyword>
<evidence type="ECO:0000256" key="2">
    <source>
        <dbReference type="ARBA" id="ARBA00022517"/>
    </source>
</evidence>
<feature type="compositionally biased region" description="Low complexity" evidence="11">
    <location>
        <begin position="599"/>
        <end position="616"/>
    </location>
</feature>
<dbReference type="GO" id="GO:0003723">
    <property type="term" value="F:RNA binding"/>
    <property type="evidence" value="ECO:0007669"/>
    <property type="project" value="UniProtKB-UniRule"/>
</dbReference>
<dbReference type="InterPro" id="IPR001650">
    <property type="entry name" value="Helicase_C-like"/>
</dbReference>
<proteinExistence type="inferred from homology"/>
<dbReference type="InterPro" id="IPR025313">
    <property type="entry name" value="SPB4-like_CTE"/>
</dbReference>
<evidence type="ECO:0000256" key="4">
    <source>
        <dbReference type="ARBA" id="ARBA00022741"/>
    </source>
</evidence>
<dbReference type="OrthoDB" id="10259640at2759"/>
<dbReference type="SMART" id="SM00490">
    <property type="entry name" value="HELICc"/>
    <property type="match status" value="1"/>
</dbReference>
<evidence type="ECO:0000313" key="15">
    <source>
        <dbReference type="EMBL" id="OMH81053.1"/>
    </source>
</evidence>
<feature type="domain" description="Helicase ATP-binding" evidence="12">
    <location>
        <begin position="71"/>
        <end position="245"/>
    </location>
</feature>
<feature type="domain" description="DEAD-box RNA helicase Q" evidence="14">
    <location>
        <begin position="40"/>
        <end position="68"/>
    </location>
</feature>
<feature type="compositionally biased region" description="Low complexity" evidence="11">
    <location>
        <begin position="540"/>
        <end position="549"/>
    </location>
</feature>
<sequence length="849" mass="96053">MNHRGKKVTRAKRRELRDQELKSIDDLNERAFKSEDVKEGLFSELPISKRTLDGLTEAKYVELTEIQRKTIPLALAKKDVMGAAKTGSGKTLAFLIPVLEVLYREKWTRMDGLGGLIISPTRELAVQIFNVLCKIGKKHSFSAGLIIGGKNVEEERERISRMNILICTPGRLLQHMDQAAEFDCSGLRILVLDEADRILDMGFQKTINAIIANIPKDRQTLLFSATQSNSVKELARLSLKQQENISVHDAEDQATPQKLSQYYMVTELQTKLDMLYSFIKTHLKTRMMVFVSSNKQVRFIYETFCKLQPGIPLVHLYGKQKQTARVKTYDRFMKMPQGCMICTDVAARGLDFPAVDWVVQLDAPEDVDMYIHRVGRAARYDSAGSSLIMVLPNEEKGIIKHLEKRKIPITKINPRKGKVMSISDQLQHFCFQDPEIKYLGQKSFISYVRSIYLKRNAFKNEENAEGSDDENAVFDVLKLPFQQYAESLGLPNVPKISFIDKLVADEKRKQWQKQQQESTKRDKIKFIGEEQSDEEDKGKNNGVNSKVNKMINRKNTNVFTEHYQKLVDRNDDTSNDDDDSDGDFLVLKPKSKRNGDGGTSETSDGSDSSDSSSDNDSASDSDDSSGDEELIKKSAQGQEADNIKDESLFKVLTVNPRTQMPVVVPNIPANEMTKKQIRKAKQKIIKNTTNNKFVFDEHGNAVPVYQLETESSFYSNNDVNSKIKDFTTTQISEMAAIDQHDKLVDHEKRKLKRIEKKARSKMQNGAENATETHVTIGHGSEDEYSDNDSDSGSYSEDDNSDQSDASAQEYSTPVAGTKRSSDYVNNTSKKTKQLDLQDQESLALQLLND</sequence>
<feature type="compositionally biased region" description="Basic and acidic residues" evidence="11">
    <location>
        <begin position="518"/>
        <end position="528"/>
    </location>
</feature>
<evidence type="ECO:0000259" key="12">
    <source>
        <dbReference type="PROSITE" id="PS51192"/>
    </source>
</evidence>
<evidence type="ECO:0000256" key="11">
    <source>
        <dbReference type="SAM" id="MobiDB-lite"/>
    </source>
</evidence>
<feature type="short sequence motif" description="Q motif" evidence="9">
    <location>
        <begin position="40"/>
        <end position="68"/>
    </location>
</feature>
<dbReference type="SUPFAM" id="SSF52540">
    <property type="entry name" value="P-loop containing nucleoside triphosphate hydrolases"/>
    <property type="match status" value="1"/>
</dbReference>
<dbReference type="PANTHER" id="PTHR24031">
    <property type="entry name" value="RNA HELICASE"/>
    <property type="match status" value="1"/>
</dbReference>
<feature type="compositionally biased region" description="Acidic residues" evidence="11">
    <location>
        <begin position="617"/>
        <end position="628"/>
    </location>
</feature>
<feature type="compositionally biased region" description="Acidic residues" evidence="11">
    <location>
        <begin position="573"/>
        <end position="582"/>
    </location>
</feature>
<feature type="compositionally biased region" description="Acidic residues" evidence="11">
    <location>
        <begin position="782"/>
        <end position="801"/>
    </location>
</feature>
<evidence type="ECO:0000313" key="16">
    <source>
        <dbReference type="Proteomes" id="UP000188320"/>
    </source>
</evidence>
<evidence type="ECO:0000256" key="9">
    <source>
        <dbReference type="PROSITE-ProRule" id="PRU00552"/>
    </source>
</evidence>
<dbReference type="GO" id="GO:0005730">
    <property type="term" value="C:nucleolus"/>
    <property type="evidence" value="ECO:0007669"/>
    <property type="project" value="UniProtKB-SubCell"/>
</dbReference>
<evidence type="ECO:0000259" key="13">
    <source>
        <dbReference type="PROSITE" id="PS51194"/>
    </source>
</evidence>
<keyword evidence="5 10" id="KW-0378">Hydrolase</keyword>
<dbReference type="PROSITE" id="PS51192">
    <property type="entry name" value="HELICASE_ATP_BIND_1"/>
    <property type="match status" value="1"/>
</dbReference>
<keyword evidence="7 10" id="KW-0067">ATP-binding</keyword>
<dbReference type="AlphaFoldDB" id="A0A1R1PJE5"/>
<comment type="domain">
    <text evidence="10">The Q motif is unique to and characteristic of the DEAD box family of RNA helicases and controls ATP binding and hydrolysis.</text>
</comment>
<keyword evidence="6 10" id="KW-0347">Helicase</keyword>
<evidence type="ECO:0000256" key="8">
    <source>
        <dbReference type="ARBA" id="ARBA00022884"/>
    </source>
</evidence>
<reference evidence="16" key="1">
    <citation type="submission" date="2017-01" db="EMBL/GenBank/DDBJ databases">
        <authorList>
            <person name="Wang Y."/>
            <person name="White M."/>
            <person name="Kvist S."/>
            <person name="Moncalvo J.-M."/>
        </authorList>
    </citation>
    <scope>NUCLEOTIDE SEQUENCE [LARGE SCALE GENOMIC DNA]</scope>
    <source>
        <strain evidence="16">COL-18-3</strain>
    </source>
</reference>
<protein>
    <recommendedName>
        <fullName evidence="10">ATP-dependent RNA helicase</fullName>
        <ecNumber evidence="10">3.6.4.13</ecNumber>
    </recommendedName>
</protein>
<dbReference type="Pfam" id="PF00270">
    <property type="entry name" value="DEAD"/>
    <property type="match status" value="1"/>
</dbReference>
<feature type="region of interest" description="Disordered" evidence="11">
    <location>
        <begin position="510"/>
        <end position="550"/>
    </location>
</feature>
<evidence type="ECO:0000256" key="7">
    <source>
        <dbReference type="ARBA" id="ARBA00022840"/>
    </source>
</evidence>
<dbReference type="Pfam" id="PF00271">
    <property type="entry name" value="Helicase_C"/>
    <property type="match status" value="1"/>
</dbReference>
<gene>
    <name evidence="15" type="ORF">AX774_g5494</name>
</gene>
<keyword evidence="8 10" id="KW-0694">RNA-binding</keyword>
<dbReference type="SMART" id="SM01178">
    <property type="entry name" value="DUF4217"/>
    <property type="match status" value="1"/>
</dbReference>
<accession>A0A1R1PJE5</accession>
<keyword evidence="16" id="KW-1185">Reference proteome</keyword>
<comment type="subcellular location">
    <subcellularLocation>
        <location evidence="1">Nucleus</location>
        <location evidence="1">Nucleolus</location>
    </subcellularLocation>
</comment>
<dbReference type="PROSITE" id="PS51194">
    <property type="entry name" value="HELICASE_CTER"/>
    <property type="match status" value="1"/>
</dbReference>
<dbReference type="InterPro" id="IPR027417">
    <property type="entry name" value="P-loop_NTPase"/>
</dbReference>
<dbReference type="GO" id="GO:0006364">
    <property type="term" value="P:rRNA processing"/>
    <property type="evidence" value="ECO:0007669"/>
    <property type="project" value="UniProtKB-KW"/>
</dbReference>
<dbReference type="InterPro" id="IPR014001">
    <property type="entry name" value="Helicase_ATP-bd"/>
</dbReference>
<dbReference type="InterPro" id="IPR011545">
    <property type="entry name" value="DEAD/DEAH_box_helicase_dom"/>
</dbReference>
<dbReference type="InterPro" id="IPR014014">
    <property type="entry name" value="RNA_helicase_DEAD_Q_motif"/>
</dbReference>
<evidence type="ECO:0000256" key="3">
    <source>
        <dbReference type="ARBA" id="ARBA00022552"/>
    </source>
</evidence>
<comment type="function">
    <text evidence="10">RNA helicase.</text>
</comment>
<name>A0A1R1PJE5_ZANCU</name>
<keyword evidence="2" id="KW-0690">Ribosome biogenesis</keyword>
<dbReference type="GO" id="GO:0005524">
    <property type="term" value="F:ATP binding"/>
    <property type="evidence" value="ECO:0007669"/>
    <property type="project" value="UniProtKB-UniRule"/>
</dbReference>
<evidence type="ECO:0000256" key="10">
    <source>
        <dbReference type="RuleBase" id="RU365068"/>
    </source>
</evidence>
<comment type="caution">
    <text evidence="15">The sequence shown here is derived from an EMBL/GenBank/DDBJ whole genome shotgun (WGS) entry which is preliminary data.</text>
</comment>
<feature type="domain" description="Helicase C-terminal" evidence="13">
    <location>
        <begin position="271"/>
        <end position="423"/>
    </location>
</feature>
<dbReference type="Proteomes" id="UP000188320">
    <property type="component" value="Unassembled WGS sequence"/>
</dbReference>
<dbReference type="InterPro" id="IPR000629">
    <property type="entry name" value="RNA-helicase_DEAD-box_CS"/>
</dbReference>
<evidence type="ECO:0000256" key="6">
    <source>
        <dbReference type="ARBA" id="ARBA00022806"/>
    </source>
</evidence>
<comment type="similarity">
    <text evidence="10">Belongs to the DEAD box helicase family.</text>
</comment>
<feature type="region of interest" description="Disordered" evidence="11">
    <location>
        <begin position="567"/>
        <end position="642"/>
    </location>
</feature>
<dbReference type="CDD" id="cd17941">
    <property type="entry name" value="DEADc_DDX10"/>
    <property type="match status" value="1"/>
</dbReference>
<feature type="compositionally biased region" description="Polar residues" evidence="11">
    <location>
        <begin position="761"/>
        <end position="773"/>
    </location>
</feature>
<comment type="catalytic activity">
    <reaction evidence="10">
        <text>ATP + H2O = ADP + phosphate + H(+)</text>
        <dbReference type="Rhea" id="RHEA:13065"/>
        <dbReference type="ChEBI" id="CHEBI:15377"/>
        <dbReference type="ChEBI" id="CHEBI:15378"/>
        <dbReference type="ChEBI" id="CHEBI:30616"/>
        <dbReference type="ChEBI" id="CHEBI:43474"/>
        <dbReference type="ChEBI" id="CHEBI:456216"/>
        <dbReference type="EC" id="3.6.4.13"/>
    </reaction>
</comment>
<dbReference type="GO" id="GO:0016887">
    <property type="term" value="F:ATP hydrolysis activity"/>
    <property type="evidence" value="ECO:0007669"/>
    <property type="project" value="RHEA"/>
</dbReference>
<evidence type="ECO:0000256" key="5">
    <source>
        <dbReference type="ARBA" id="ARBA00022801"/>
    </source>
</evidence>
<feature type="region of interest" description="Disordered" evidence="11">
    <location>
        <begin position="756"/>
        <end position="835"/>
    </location>
</feature>
<dbReference type="GO" id="GO:0003724">
    <property type="term" value="F:RNA helicase activity"/>
    <property type="evidence" value="ECO:0007669"/>
    <property type="project" value="UniProtKB-EC"/>
</dbReference>
<dbReference type="EC" id="3.6.4.13" evidence="10"/>
<dbReference type="SMART" id="SM00487">
    <property type="entry name" value="DEXDc"/>
    <property type="match status" value="1"/>
</dbReference>
<feature type="compositionally biased region" description="Polar residues" evidence="11">
    <location>
        <begin position="822"/>
        <end position="835"/>
    </location>
</feature>
<evidence type="ECO:0000259" key="14">
    <source>
        <dbReference type="PROSITE" id="PS51195"/>
    </source>
</evidence>
<dbReference type="CDD" id="cd18787">
    <property type="entry name" value="SF2_C_DEAD"/>
    <property type="match status" value="1"/>
</dbReference>
<keyword evidence="3" id="KW-0698">rRNA processing</keyword>
<dbReference type="PROSITE" id="PS51195">
    <property type="entry name" value="Q_MOTIF"/>
    <property type="match status" value="1"/>
</dbReference>
<dbReference type="Gene3D" id="3.40.50.300">
    <property type="entry name" value="P-loop containing nucleotide triphosphate hydrolases"/>
    <property type="match status" value="2"/>
</dbReference>